<dbReference type="SUPFAM" id="SSF54736">
    <property type="entry name" value="ClpS-like"/>
    <property type="match status" value="2"/>
</dbReference>
<proteinExistence type="predicted"/>
<reference evidence="2" key="1">
    <citation type="submission" date="2021-05" db="EMBL/GenBank/DDBJ databases">
        <title>The genome of the haptophyte Pavlova lutheri (Diacronema luteri, Pavlovales) - a model for lipid biosynthesis in eukaryotic algae.</title>
        <authorList>
            <person name="Hulatt C.J."/>
            <person name="Posewitz M.C."/>
        </authorList>
    </citation>
    <scope>NUCLEOTIDE SEQUENCE</scope>
    <source>
        <strain evidence="2">NIVA-4/92</strain>
    </source>
</reference>
<evidence type="ECO:0000256" key="1">
    <source>
        <dbReference type="SAM" id="SignalP"/>
    </source>
</evidence>
<gene>
    <name evidence="2" type="ORF">KFE25_013378</name>
</gene>
<sequence>MARRTCGVALLLAMSVGGQQLEASLVLSDSPAQYHVVLAALRSVLFLSPAEAAHAADEAHADGASVVLAGSAAACEAAASELRSYGLRVDVRLRPPGTSALHGWGSVLVRDDDSTSADAALGGLRALGLNNAEAEAAIDEIEAQGASFVFRGTLAACERAREQLVAAGLSADVRLDLAAQRLAEQLSVDAL</sequence>
<evidence type="ECO:0000313" key="3">
    <source>
        <dbReference type="Proteomes" id="UP000751190"/>
    </source>
</evidence>
<keyword evidence="1" id="KW-0732">Signal</keyword>
<dbReference type="EMBL" id="JAGTXO010000004">
    <property type="protein sequence ID" value="KAG8468295.1"/>
    <property type="molecule type" value="Genomic_DNA"/>
</dbReference>
<dbReference type="AlphaFoldDB" id="A0A8J5XZC4"/>
<accession>A0A8J5XZC4</accession>
<keyword evidence="3" id="KW-1185">Reference proteome</keyword>
<dbReference type="InterPro" id="IPR014719">
    <property type="entry name" value="Ribosomal_bL12_C/ClpS-like"/>
</dbReference>
<organism evidence="2 3">
    <name type="scientific">Diacronema lutheri</name>
    <name type="common">Unicellular marine alga</name>
    <name type="synonym">Monochrysis lutheri</name>
    <dbReference type="NCBI Taxonomy" id="2081491"/>
    <lineage>
        <taxon>Eukaryota</taxon>
        <taxon>Haptista</taxon>
        <taxon>Haptophyta</taxon>
        <taxon>Pavlovophyceae</taxon>
        <taxon>Pavlovales</taxon>
        <taxon>Pavlovaceae</taxon>
        <taxon>Diacronema</taxon>
    </lineage>
</organism>
<protein>
    <submittedName>
        <fullName evidence="2">Uncharacterized protein</fullName>
    </submittedName>
</protein>
<name>A0A8J5XZC4_DIALT</name>
<evidence type="ECO:0000313" key="2">
    <source>
        <dbReference type="EMBL" id="KAG8468295.1"/>
    </source>
</evidence>
<dbReference type="Proteomes" id="UP000751190">
    <property type="component" value="Unassembled WGS sequence"/>
</dbReference>
<feature type="signal peptide" evidence="1">
    <location>
        <begin position="1"/>
        <end position="18"/>
    </location>
</feature>
<feature type="chain" id="PRO_5035217978" evidence="1">
    <location>
        <begin position="19"/>
        <end position="191"/>
    </location>
</feature>
<comment type="caution">
    <text evidence="2">The sequence shown here is derived from an EMBL/GenBank/DDBJ whole genome shotgun (WGS) entry which is preliminary data.</text>
</comment>
<dbReference type="Gene3D" id="3.30.1390.10">
    <property type="match status" value="1"/>
</dbReference>